<organism evidence="1">
    <name type="scientific">marine sediment metagenome</name>
    <dbReference type="NCBI Taxonomy" id="412755"/>
    <lineage>
        <taxon>unclassified sequences</taxon>
        <taxon>metagenomes</taxon>
        <taxon>ecological metagenomes</taxon>
    </lineage>
</organism>
<protein>
    <submittedName>
        <fullName evidence="1">Uncharacterized protein</fullName>
    </submittedName>
</protein>
<evidence type="ECO:0000313" key="1">
    <source>
        <dbReference type="EMBL" id="KKN51504.1"/>
    </source>
</evidence>
<dbReference type="EMBL" id="LAZR01001061">
    <property type="protein sequence ID" value="KKN51504.1"/>
    <property type="molecule type" value="Genomic_DNA"/>
</dbReference>
<accession>A0A0F9R9J3</accession>
<name>A0A0F9R9J3_9ZZZZ</name>
<sequence length="139" mass="15912">MSQKEVKDLLVEYCEWCKAQGGQCQLNLDGCSIGEALAILNKEQPEPSKGRKEAEHYISKCSPTDYEGMKLFCENLKISLYEAFDHIDRLESKEQPPAGNIFEIRIPNLKPDEVEIVRVEINAFAKQLLNNLQARRRTN</sequence>
<dbReference type="AlphaFoldDB" id="A0A0F9R9J3"/>
<gene>
    <name evidence="1" type="ORF">LCGC14_0621960</name>
</gene>
<proteinExistence type="predicted"/>
<comment type="caution">
    <text evidence="1">The sequence shown here is derived from an EMBL/GenBank/DDBJ whole genome shotgun (WGS) entry which is preliminary data.</text>
</comment>
<reference evidence="1" key="1">
    <citation type="journal article" date="2015" name="Nature">
        <title>Complex archaea that bridge the gap between prokaryotes and eukaryotes.</title>
        <authorList>
            <person name="Spang A."/>
            <person name="Saw J.H."/>
            <person name="Jorgensen S.L."/>
            <person name="Zaremba-Niedzwiedzka K."/>
            <person name="Martijn J."/>
            <person name="Lind A.E."/>
            <person name="van Eijk R."/>
            <person name="Schleper C."/>
            <person name="Guy L."/>
            <person name="Ettema T.J."/>
        </authorList>
    </citation>
    <scope>NUCLEOTIDE SEQUENCE</scope>
</reference>